<proteinExistence type="inferred from homology"/>
<dbReference type="Gene3D" id="3.30.2410.10">
    <property type="entry name" value="Hect, E3 ligase catalytic domain"/>
    <property type="match status" value="1"/>
</dbReference>
<dbReference type="EC" id="2.3.2.26" evidence="3"/>
<comment type="catalytic activity">
    <reaction evidence="1">
        <text>S-ubiquitinyl-[E2 ubiquitin-conjugating enzyme]-L-cysteine + [acceptor protein]-L-lysine = [E2 ubiquitin-conjugating enzyme]-L-cysteine + N(6)-ubiquitinyl-[acceptor protein]-L-lysine.</text>
        <dbReference type="EC" id="2.3.2.26"/>
    </reaction>
</comment>
<dbReference type="GO" id="GO:0061630">
    <property type="term" value="F:ubiquitin protein ligase activity"/>
    <property type="evidence" value="ECO:0007669"/>
    <property type="project" value="UniProtKB-EC"/>
</dbReference>
<evidence type="ECO:0000256" key="3">
    <source>
        <dbReference type="ARBA" id="ARBA00012485"/>
    </source>
</evidence>
<feature type="compositionally biased region" description="Low complexity" evidence="7">
    <location>
        <begin position="1202"/>
        <end position="1229"/>
    </location>
</feature>
<feature type="compositionally biased region" description="Polar residues" evidence="7">
    <location>
        <begin position="142"/>
        <end position="159"/>
    </location>
</feature>
<feature type="region of interest" description="Disordered" evidence="7">
    <location>
        <begin position="1270"/>
        <end position="1325"/>
    </location>
</feature>
<reference evidence="9" key="1">
    <citation type="submission" date="2021-01" db="EMBL/GenBank/DDBJ databases">
        <authorList>
            <person name="Kaushik A."/>
        </authorList>
    </citation>
    <scope>NUCLEOTIDE SEQUENCE</scope>
    <source>
        <strain evidence="9">AG1-1B</strain>
    </source>
</reference>
<feature type="compositionally biased region" description="Low complexity" evidence="7">
    <location>
        <begin position="94"/>
        <end position="103"/>
    </location>
</feature>
<dbReference type="GO" id="GO:0043161">
    <property type="term" value="P:proteasome-mediated ubiquitin-dependent protein catabolic process"/>
    <property type="evidence" value="ECO:0007669"/>
    <property type="project" value="TreeGrafter"/>
</dbReference>
<feature type="region of interest" description="Disordered" evidence="7">
    <location>
        <begin position="662"/>
        <end position="744"/>
    </location>
</feature>
<feature type="compositionally biased region" description="Basic and acidic residues" evidence="7">
    <location>
        <begin position="183"/>
        <end position="193"/>
    </location>
</feature>
<dbReference type="GO" id="GO:0016607">
    <property type="term" value="C:nuclear speck"/>
    <property type="evidence" value="ECO:0007669"/>
    <property type="project" value="TreeGrafter"/>
</dbReference>
<evidence type="ECO:0000313" key="10">
    <source>
        <dbReference type="Proteomes" id="UP000663826"/>
    </source>
</evidence>
<feature type="active site" description="Glycyl thioester intermediate" evidence="6">
    <location>
        <position position="1904"/>
    </location>
</feature>
<feature type="compositionally biased region" description="Polar residues" evidence="7">
    <location>
        <begin position="1276"/>
        <end position="1290"/>
    </location>
</feature>
<keyword evidence="4" id="KW-0808">Transferase</keyword>
<feature type="compositionally biased region" description="Basic residues" evidence="7">
    <location>
        <begin position="160"/>
        <end position="169"/>
    </location>
</feature>
<dbReference type="InterPro" id="IPR045322">
    <property type="entry name" value="HECTD1/TRIP12-like"/>
</dbReference>
<organism evidence="9 10">
    <name type="scientific">Rhizoctonia solani</name>
    <dbReference type="NCBI Taxonomy" id="456999"/>
    <lineage>
        <taxon>Eukaryota</taxon>
        <taxon>Fungi</taxon>
        <taxon>Dikarya</taxon>
        <taxon>Basidiomycota</taxon>
        <taxon>Agaricomycotina</taxon>
        <taxon>Agaricomycetes</taxon>
        <taxon>Cantharellales</taxon>
        <taxon>Ceratobasidiaceae</taxon>
        <taxon>Rhizoctonia</taxon>
    </lineage>
</organism>
<dbReference type="Pfam" id="PF25579">
    <property type="entry name" value="TPR_TRIP12_N"/>
    <property type="match status" value="1"/>
</dbReference>
<dbReference type="PANTHER" id="PTHR45670">
    <property type="entry name" value="E3 UBIQUITIN-PROTEIN LIGASE TRIP12"/>
    <property type="match status" value="1"/>
</dbReference>
<feature type="compositionally biased region" description="Acidic residues" evidence="7">
    <location>
        <begin position="205"/>
        <end position="224"/>
    </location>
</feature>
<evidence type="ECO:0000313" key="9">
    <source>
        <dbReference type="EMBL" id="CAE6458816.1"/>
    </source>
</evidence>
<dbReference type="Gene3D" id="1.25.10.10">
    <property type="entry name" value="Leucine-rich Repeat Variant"/>
    <property type="match status" value="1"/>
</dbReference>
<dbReference type="GO" id="GO:0000209">
    <property type="term" value="P:protein polyubiquitination"/>
    <property type="evidence" value="ECO:0007669"/>
    <property type="project" value="TreeGrafter"/>
</dbReference>
<protein>
    <recommendedName>
        <fullName evidence="3">HECT-type E3 ubiquitin transferase</fullName>
        <ecNumber evidence="3">2.3.2.26</ecNumber>
    </recommendedName>
</protein>
<dbReference type="InterPro" id="IPR011989">
    <property type="entry name" value="ARM-like"/>
</dbReference>
<dbReference type="InterPro" id="IPR000569">
    <property type="entry name" value="HECT_dom"/>
</dbReference>
<dbReference type="SUPFAM" id="SSF48371">
    <property type="entry name" value="ARM repeat"/>
    <property type="match status" value="1"/>
</dbReference>
<feature type="compositionally biased region" description="Low complexity" evidence="7">
    <location>
        <begin position="1163"/>
        <end position="1184"/>
    </location>
</feature>
<feature type="compositionally biased region" description="Polar residues" evidence="7">
    <location>
        <begin position="665"/>
        <end position="681"/>
    </location>
</feature>
<dbReference type="SMART" id="SM00119">
    <property type="entry name" value="HECTc"/>
    <property type="match status" value="1"/>
</dbReference>
<evidence type="ECO:0000256" key="6">
    <source>
        <dbReference type="PROSITE-ProRule" id="PRU00104"/>
    </source>
</evidence>
<feature type="domain" description="HECT" evidence="8">
    <location>
        <begin position="1589"/>
        <end position="1937"/>
    </location>
</feature>
<dbReference type="InterPro" id="IPR035983">
    <property type="entry name" value="Hect_E3_ubiquitin_ligase"/>
</dbReference>
<feature type="compositionally biased region" description="Low complexity" evidence="7">
    <location>
        <begin position="1311"/>
        <end position="1325"/>
    </location>
</feature>
<dbReference type="Gene3D" id="3.30.2160.10">
    <property type="entry name" value="Hect, E3 ligase catalytic domain"/>
    <property type="match status" value="1"/>
</dbReference>
<feature type="compositionally biased region" description="Polar residues" evidence="7">
    <location>
        <begin position="733"/>
        <end position="743"/>
    </location>
</feature>
<feature type="region of interest" description="Disordered" evidence="7">
    <location>
        <begin position="1156"/>
        <end position="1229"/>
    </location>
</feature>
<evidence type="ECO:0000256" key="4">
    <source>
        <dbReference type="ARBA" id="ARBA00022679"/>
    </source>
</evidence>
<dbReference type="CDD" id="cd00078">
    <property type="entry name" value="HECTc"/>
    <property type="match status" value="1"/>
</dbReference>
<name>A0A8H3GNM5_9AGAM</name>
<evidence type="ECO:0000256" key="5">
    <source>
        <dbReference type="ARBA" id="ARBA00022786"/>
    </source>
</evidence>
<accession>A0A8H3GNM5</accession>
<evidence type="ECO:0000256" key="2">
    <source>
        <dbReference type="ARBA" id="ARBA00006331"/>
    </source>
</evidence>
<comment type="similarity">
    <text evidence="2">Belongs to the UPL family. K-HECT subfamily.</text>
</comment>
<feature type="compositionally biased region" description="Basic and acidic residues" evidence="7">
    <location>
        <begin position="78"/>
        <end position="87"/>
    </location>
</feature>
<feature type="region of interest" description="Disordered" evidence="7">
    <location>
        <begin position="1"/>
        <end position="236"/>
    </location>
</feature>
<feature type="region of interest" description="Disordered" evidence="7">
    <location>
        <begin position="862"/>
        <end position="912"/>
    </location>
</feature>
<feature type="compositionally biased region" description="Basic and acidic residues" evidence="7">
    <location>
        <begin position="865"/>
        <end position="884"/>
    </location>
</feature>
<dbReference type="SUPFAM" id="SSF56204">
    <property type="entry name" value="Hect, E3 ligase catalytic domain"/>
    <property type="match status" value="1"/>
</dbReference>
<keyword evidence="5 6" id="KW-0833">Ubl conjugation pathway</keyword>
<dbReference type="PANTHER" id="PTHR45670:SF1">
    <property type="entry name" value="E3 UBIQUITIN-PROTEIN LIGASE HECTD1"/>
    <property type="match status" value="1"/>
</dbReference>
<dbReference type="InterPro" id="IPR016024">
    <property type="entry name" value="ARM-type_fold"/>
</dbReference>
<dbReference type="Pfam" id="PF00632">
    <property type="entry name" value="HECT"/>
    <property type="match status" value="1"/>
</dbReference>
<feature type="compositionally biased region" description="Low complexity" evidence="7">
    <location>
        <begin position="35"/>
        <end position="70"/>
    </location>
</feature>
<feature type="compositionally biased region" description="Polar residues" evidence="7">
    <location>
        <begin position="10"/>
        <end position="25"/>
    </location>
</feature>
<gene>
    <name evidence="9" type="ORF">RDB_LOCUS86004</name>
</gene>
<sequence>MTNDKRTRSQQETVIETEPTLTPSDVPSPPRTRARAAASTQLTAPTNSSAAPSTSQTTTTAAATASSPSQTRRKDKGKNKQSDDPRPAKRPRRSAPAATPSTSNGITINEPKRDSKGKKRAAPDPDSDDPATSPKKHKSPYSLRNRTSLPNLKSTTTMSRKNKATRRSAGKSTRDDEALDLAGDNRPEDDHAEGSQNDKAPERNESEEEDEDEDSGDEDEENEGEPNSSGLGNQSGLDESAVSALFSADFRALGSYMLSLSTRLKTILNNIKPSASPTVRLMALQELSEILSMSTEDTLAGYFQVDSFVGELVRIMGGKDTGGDDDNEGVNEDDEDASLAAALALSAGGFPGDDNLEAQVLACRCLANLMEALPGCAHTVVYHGAVPVLCSKLIDIQYIDLAEQTLSTLEKISEEYPSAIVREGGLSALLNFLDFFSTNVQRTALQAAANCCRNVSIDNYNMVKDVFPIIRTVLGYADPRLVEHASLCVIRTIESFRSHPELLEGLVDPALLRALMSAAVSPGTFTLVLRALSSATKSSPKIALSLLEADVAGTLYQILTGTVPPADPTDSCGGTDAVAVAALTDMAVMQNLAHRPKDQVEEALSLVSELMPPLPRGAYPTPISKVSRLILTYDWVIIDGVFDHRAYSEKALARMVKAKIKSLKSSRTNSNAGPSTSTSANPEPMDITPDDPGTATPVAAPGSATPVARPGSPVHAPTPPFQPSSPVIRPVSPGTQSAPTLSRTELLRSKPELINRYMRLMVPVLVDVYAASVATQTRSKSLTGILKAISFSEEEEVNSVLKSVSIATFVGSILSSRDYPALAICALQLVELLLVKAPSVYKPALRREGVLHEIEVLTERPLTTKAKEKSESSKSEATKQEARNEGSSPVPEPVSERDESPRPVIPIPVKRSSSTVLDPQDAITLRAKVVRFKYLSGAEENAADPVLEQLRGLLATLRDAGAAEAELKDALKDIAAMFGTNGGASISSYELLKSGLVDGLLHFTTDPALELDAAVRQQMVVQAFAQRSSKGTDSPSGPPMAVLVKKLQESLTRIENFEVVTVSPGAEASRRNSPSMLARQLRLRIVAEEGTDAPRSCTNIVVSIHAIATFQALNDYLRPRVAGALAGMGGGSSRLSGVLAAFAAAAGLPAGALSRVAGGPSGAGSSSTAIPGGSSSGSTSTPTIGRRRSQRLKAKDGTAADESNTSPTTETSPTAEASSNAPAPSSTAESMLAALASGGDTGLPMLGSEDFDMEHAEDMLNEDLEAEFYEEDMEPQQGSPDKTVSVSLNDDGTKVEAQTPDGTRVATPNPSTAERQSTTSSSSKFSYAAALKAKPTDWHLEFSMDGNILPLDTTIYGAVHHHEARRAAASGSTSGSNVASLTAPSLWQGVYTVKYRKVPGPPPAQPTTRVETVSTSESTLSADLPHTQILRLLRVLHKTNLKVKEKMFTDASTTVLPENAFINNKLTAKLARQLEEPMIVASQCLPDWAIELPQQYHFLFPFSTRFSFLQSTSFGYARLITKWQSQQQRTSDSSRRDDAFGYLGRLQRQKVRISRHHILESAVKVLELYGSSSSVLEVEYFEEVGTGLGPTLEFYSLVSKEFARRELKMWRDADSSVEGPYVQRPLGLFPSPEVKLETKLAKLWSILGQFVGKALLDSRIIDMSFNALFLKYILNEEVPLTIASLKLVDPTLANSLSKLQAYGVARREIEGNITMSPTEKEAALSDLTIHGAHLEDLALDFTVPGYDIELKPGGRDISVTNSNVEEYVREVIDVVIGRGVQNQVQAFRTGFSKVFAVTDLQSFSSEELDLLFGNADEDWSTETLTDALKADHGFNVDSGAIRDLISIMNSYDDPTRRAFLQFITGSPKLPIGGFRGLSPQLTVVRKPHEPPLKADDYLPSVMTCVNYLKLPEYSTKNVMDARLKTAMMEGGGSFHLS</sequence>
<dbReference type="Gene3D" id="3.90.1750.10">
    <property type="entry name" value="Hect, E3 ligase catalytic domains"/>
    <property type="match status" value="1"/>
</dbReference>
<dbReference type="PROSITE" id="PS50237">
    <property type="entry name" value="HECT"/>
    <property type="match status" value="1"/>
</dbReference>
<dbReference type="InterPro" id="IPR057948">
    <property type="entry name" value="TPR_TRIP12_N"/>
</dbReference>
<evidence type="ECO:0000259" key="8">
    <source>
        <dbReference type="PROSITE" id="PS50237"/>
    </source>
</evidence>
<comment type="caution">
    <text evidence="9">The sequence shown here is derived from an EMBL/GenBank/DDBJ whole genome shotgun (WGS) entry which is preliminary data.</text>
</comment>
<dbReference type="Proteomes" id="UP000663826">
    <property type="component" value="Unassembled WGS sequence"/>
</dbReference>
<dbReference type="EMBL" id="CAJMWQ010001675">
    <property type="protein sequence ID" value="CAE6458816.1"/>
    <property type="molecule type" value="Genomic_DNA"/>
</dbReference>
<evidence type="ECO:0000256" key="7">
    <source>
        <dbReference type="SAM" id="MobiDB-lite"/>
    </source>
</evidence>
<evidence type="ECO:0000256" key="1">
    <source>
        <dbReference type="ARBA" id="ARBA00000885"/>
    </source>
</evidence>